<dbReference type="AlphaFoldDB" id="A0A444JI73"/>
<sequence>MEIFEVDESNRDALNQFYREQGYHSGWSHVERAFIATTNSEIIGSVKVEVRDGVSILRGMYITKEYQGKGLGTSFIKYIEPILNETVSYCMPFSHLSEFYGQVGFKSINPDGFPDFLAQRYQGYENRGYQIIAMRREKAI</sequence>
<comment type="caution">
    <text evidence="2">The sequence shown here is derived from an EMBL/GenBank/DDBJ whole genome shotgun (WGS) entry which is preliminary data.</text>
</comment>
<proteinExistence type="predicted"/>
<evidence type="ECO:0000313" key="3">
    <source>
        <dbReference type="Proteomes" id="UP000287563"/>
    </source>
</evidence>
<dbReference type="Gene3D" id="3.40.630.30">
    <property type="match status" value="1"/>
</dbReference>
<keyword evidence="3" id="KW-1185">Reference proteome</keyword>
<dbReference type="SUPFAM" id="SSF55729">
    <property type="entry name" value="Acyl-CoA N-acyltransferases (Nat)"/>
    <property type="match status" value="1"/>
</dbReference>
<dbReference type="EMBL" id="RJLM01000044">
    <property type="protein sequence ID" value="RWX52728.1"/>
    <property type="molecule type" value="Genomic_DNA"/>
</dbReference>
<dbReference type="PROSITE" id="PS51186">
    <property type="entry name" value="GNAT"/>
    <property type="match status" value="1"/>
</dbReference>
<dbReference type="Pfam" id="PF13508">
    <property type="entry name" value="Acetyltransf_7"/>
    <property type="match status" value="1"/>
</dbReference>
<dbReference type="CDD" id="cd04301">
    <property type="entry name" value="NAT_SF"/>
    <property type="match status" value="1"/>
</dbReference>
<name>A0A444JI73_9GAMM</name>
<reference evidence="2 3" key="1">
    <citation type="submission" date="2018-11" db="EMBL/GenBank/DDBJ databases">
        <title>Photobacterium sp. BEI247 sp. nov., a marine bacterium isolated from Yongle Blue Hole in the South China Sea.</title>
        <authorList>
            <person name="Wang X."/>
        </authorList>
    </citation>
    <scope>NUCLEOTIDE SEQUENCE [LARGE SCALE GENOMIC DNA]</scope>
    <source>
        <strain evidence="3">BEI247</strain>
    </source>
</reference>
<protein>
    <submittedName>
        <fullName evidence="2">N-acetyltransferase</fullName>
    </submittedName>
</protein>
<dbReference type="RefSeq" id="WP_128786663.1">
    <property type="nucleotide sequence ID" value="NZ_JAKJSG010000123.1"/>
</dbReference>
<dbReference type="InterPro" id="IPR000182">
    <property type="entry name" value="GNAT_dom"/>
</dbReference>
<evidence type="ECO:0000313" key="2">
    <source>
        <dbReference type="EMBL" id="RWX52728.1"/>
    </source>
</evidence>
<organism evidence="2 3">
    <name type="scientific">Photobacterium chitinilyticum</name>
    <dbReference type="NCBI Taxonomy" id="2485123"/>
    <lineage>
        <taxon>Bacteria</taxon>
        <taxon>Pseudomonadati</taxon>
        <taxon>Pseudomonadota</taxon>
        <taxon>Gammaproteobacteria</taxon>
        <taxon>Vibrionales</taxon>
        <taxon>Vibrionaceae</taxon>
        <taxon>Photobacterium</taxon>
    </lineage>
</organism>
<dbReference type="InterPro" id="IPR016181">
    <property type="entry name" value="Acyl_CoA_acyltransferase"/>
</dbReference>
<dbReference type="Proteomes" id="UP000287563">
    <property type="component" value="Unassembled WGS sequence"/>
</dbReference>
<dbReference type="GO" id="GO:0016747">
    <property type="term" value="F:acyltransferase activity, transferring groups other than amino-acyl groups"/>
    <property type="evidence" value="ECO:0007669"/>
    <property type="project" value="InterPro"/>
</dbReference>
<evidence type="ECO:0000259" key="1">
    <source>
        <dbReference type="PROSITE" id="PS51186"/>
    </source>
</evidence>
<feature type="domain" description="N-acetyltransferase" evidence="1">
    <location>
        <begin position="1"/>
        <end position="122"/>
    </location>
</feature>
<keyword evidence="2" id="KW-0808">Transferase</keyword>
<gene>
    <name evidence="2" type="ORF">EDI28_25780</name>
</gene>
<accession>A0A444JI73</accession>
<dbReference type="OrthoDB" id="8780005at2"/>